<accession>A0A433SFM3</accession>
<keyword evidence="2" id="KW-1185">Reference proteome</keyword>
<name>A0A433SFM3_9BURK</name>
<proteinExistence type="predicted"/>
<dbReference type="AlphaFoldDB" id="A0A433SFM3"/>
<dbReference type="OrthoDB" id="7065319at2"/>
<dbReference type="Proteomes" id="UP000286947">
    <property type="component" value="Unassembled WGS sequence"/>
</dbReference>
<evidence type="ECO:0000313" key="1">
    <source>
        <dbReference type="EMBL" id="RUS67444.1"/>
    </source>
</evidence>
<dbReference type="Pfam" id="PF11198">
    <property type="entry name" value="DUF2857"/>
    <property type="match status" value="1"/>
</dbReference>
<comment type="caution">
    <text evidence="1">The sequence shown here is derived from an EMBL/GenBank/DDBJ whole genome shotgun (WGS) entry which is preliminary data.</text>
</comment>
<organism evidence="1 2">
    <name type="scientific">Saezia sanguinis</name>
    <dbReference type="NCBI Taxonomy" id="1965230"/>
    <lineage>
        <taxon>Bacteria</taxon>
        <taxon>Pseudomonadati</taxon>
        <taxon>Pseudomonadota</taxon>
        <taxon>Betaproteobacteria</taxon>
        <taxon>Burkholderiales</taxon>
        <taxon>Saeziaceae</taxon>
        <taxon>Saezia</taxon>
    </lineage>
</organism>
<gene>
    <name evidence="1" type="ORF">CUZ56_01389</name>
</gene>
<evidence type="ECO:0000313" key="2">
    <source>
        <dbReference type="Proteomes" id="UP000286947"/>
    </source>
</evidence>
<protein>
    <recommendedName>
        <fullName evidence="3">Coproporphyrinogen III oxidase</fullName>
    </recommendedName>
</protein>
<evidence type="ECO:0008006" key="3">
    <source>
        <dbReference type="Google" id="ProtNLM"/>
    </source>
</evidence>
<dbReference type="InterPro" id="IPR021364">
    <property type="entry name" value="DUF2857"/>
</dbReference>
<sequence>MMNSTQPLNQAVIAQVLNDLRNGQLRRCLSMGFSHEDIALLRQPELVSVLLNTKVTWVNVVINVQIMRRLLTQAHNVEKEISLIDRLLVQNASSKMICEIFGLNQREVAFRRHLLGLTKKRGRWLEITERQEHALWRRWKTLKDAEKLNVNDTFEMVKVCLTLAEESSLPIASIWPVMQEWINEGLL</sequence>
<dbReference type="RefSeq" id="WP_126979483.1">
    <property type="nucleotide sequence ID" value="NZ_PQSP01000002.1"/>
</dbReference>
<reference evidence="1 2" key="1">
    <citation type="submission" date="2018-01" db="EMBL/GenBank/DDBJ databases">
        <title>Saezia sanguinis gen. nov., sp. nov., in the order Burkholderiales isolated from human blood.</title>
        <authorList>
            <person name="Medina-Pascual M.J."/>
            <person name="Valdezate S."/>
            <person name="Monzon S."/>
            <person name="Cuesta I."/>
            <person name="Carrasco G."/>
            <person name="Villalon P."/>
            <person name="Saez-Nieto J.A."/>
        </authorList>
    </citation>
    <scope>NUCLEOTIDE SEQUENCE [LARGE SCALE GENOMIC DNA]</scope>
    <source>
        <strain evidence="1 2">CNM695-12</strain>
    </source>
</reference>
<dbReference type="EMBL" id="PQSP01000002">
    <property type="protein sequence ID" value="RUS67444.1"/>
    <property type="molecule type" value="Genomic_DNA"/>
</dbReference>